<dbReference type="GeneID" id="39602108"/>
<organism evidence="1 2">
    <name type="scientific">Byssochlamys spectabilis</name>
    <name type="common">Paecilomyces variotii</name>
    <dbReference type="NCBI Taxonomy" id="264951"/>
    <lineage>
        <taxon>Eukaryota</taxon>
        <taxon>Fungi</taxon>
        <taxon>Dikarya</taxon>
        <taxon>Ascomycota</taxon>
        <taxon>Pezizomycotina</taxon>
        <taxon>Eurotiomycetes</taxon>
        <taxon>Eurotiomycetidae</taxon>
        <taxon>Eurotiales</taxon>
        <taxon>Thermoascaceae</taxon>
        <taxon>Paecilomyces</taxon>
    </lineage>
</organism>
<dbReference type="VEuPathDB" id="FungiDB:C8Q69DRAFT_506734"/>
<dbReference type="RefSeq" id="XP_028485010.1">
    <property type="nucleotide sequence ID" value="XM_028632831.1"/>
</dbReference>
<sequence length="68" mass="7585">MSFWSSYRALTPKTRLVFGLGLMAWASIGMWASPEVENALGLAPTEKDQEELERKLTVRVASVEKGSR</sequence>
<dbReference type="Proteomes" id="UP000283841">
    <property type="component" value="Unassembled WGS sequence"/>
</dbReference>
<protein>
    <submittedName>
        <fullName evidence="1">Uncharacterized protein</fullName>
    </submittedName>
</protein>
<dbReference type="STRING" id="264951.A0A443HU68"/>
<evidence type="ECO:0000313" key="1">
    <source>
        <dbReference type="EMBL" id="RWQ95365.1"/>
    </source>
</evidence>
<evidence type="ECO:0000313" key="2">
    <source>
        <dbReference type="Proteomes" id="UP000283841"/>
    </source>
</evidence>
<proteinExistence type="predicted"/>
<reference evidence="1 2" key="1">
    <citation type="journal article" date="2018" name="Front. Microbiol.">
        <title>Genomic and genetic insights into a cosmopolitan fungus, Paecilomyces variotii (Eurotiales).</title>
        <authorList>
            <person name="Urquhart A.S."/>
            <person name="Mondo S.J."/>
            <person name="Makela M.R."/>
            <person name="Hane J.K."/>
            <person name="Wiebenga A."/>
            <person name="He G."/>
            <person name="Mihaltcheva S."/>
            <person name="Pangilinan J."/>
            <person name="Lipzen A."/>
            <person name="Barry K."/>
            <person name="de Vries R.P."/>
            <person name="Grigoriev I.V."/>
            <person name="Idnurm A."/>
        </authorList>
    </citation>
    <scope>NUCLEOTIDE SEQUENCE [LARGE SCALE GENOMIC DNA]</scope>
    <source>
        <strain evidence="1 2">CBS 101075</strain>
    </source>
</reference>
<accession>A0A443HU68</accession>
<dbReference type="EMBL" id="RCNU01000005">
    <property type="protein sequence ID" value="RWQ95365.1"/>
    <property type="molecule type" value="Genomic_DNA"/>
</dbReference>
<gene>
    <name evidence="1" type="ORF">C8Q69DRAFT_506734</name>
</gene>
<comment type="caution">
    <text evidence="1">The sequence shown here is derived from an EMBL/GenBank/DDBJ whole genome shotgun (WGS) entry which is preliminary data.</text>
</comment>
<dbReference type="AlphaFoldDB" id="A0A443HU68"/>
<name>A0A443HU68_BYSSP</name>
<keyword evidence="2" id="KW-1185">Reference proteome</keyword>